<proteinExistence type="inferred from homology"/>
<keyword evidence="11" id="KW-1185">Reference proteome</keyword>
<evidence type="ECO:0000313" key="11">
    <source>
        <dbReference type="Proteomes" id="UP001465153"/>
    </source>
</evidence>
<evidence type="ECO:0000256" key="1">
    <source>
        <dbReference type="ARBA" id="ARBA00001974"/>
    </source>
</evidence>
<keyword evidence="3" id="KW-0285">Flavoprotein</keyword>
<dbReference type="Gene3D" id="3.30.9.10">
    <property type="entry name" value="D-Amino Acid Oxidase, subunit A, domain 2"/>
    <property type="match status" value="1"/>
</dbReference>
<comment type="similarity">
    <text evidence="2">Belongs to the DAMOX/DASOX family.</text>
</comment>
<evidence type="ECO:0000313" key="10">
    <source>
        <dbReference type="EMBL" id="GAA6167900.1"/>
    </source>
</evidence>
<organism evidence="10 11">
    <name type="scientific">Sessilibacter corallicola</name>
    <dbReference type="NCBI Taxonomy" id="2904075"/>
    <lineage>
        <taxon>Bacteria</taxon>
        <taxon>Pseudomonadati</taxon>
        <taxon>Pseudomonadota</taxon>
        <taxon>Gammaproteobacteria</taxon>
        <taxon>Cellvibrionales</taxon>
        <taxon>Cellvibrionaceae</taxon>
        <taxon>Sessilibacter</taxon>
    </lineage>
</organism>
<comment type="cofactor">
    <cofactor evidence="1">
        <name>FAD</name>
        <dbReference type="ChEBI" id="CHEBI:57692"/>
    </cofactor>
</comment>
<evidence type="ECO:0000256" key="2">
    <source>
        <dbReference type="ARBA" id="ARBA00006730"/>
    </source>
</evidence>
<dbReference type="Proteomes" id="UP001465153">
    <property type="component" value="Unassembled WGS sequence"/>
</dbReference>
<dbReference type="InterPro" id="IPR006076">
    <property type="entry name" value="FAD-dep_OxRdtase"/>
</dbReference>
<dbReference type="SUPFAM" id="SSF51971">
    <property type="entry name" value="Nucleotide-binding domain"/>
    <property type="match status" value="1"/>
</dbReference>
<sequence length="363" mass="40571">MLRREFLFATGAVGLSACTALPQSRKEPQYYPIKSSLDRVIKNVVGLRPYRTAGYRLEAETFDNKKIVHNYGHGGGGISLSWGTSSIATQLALESSPQSVAVVGSGVMGITCALMLARQGVKVTVYAAEFPPHTTSNIAAALWLPTSYYDRKEVSEDFLAQDKQISRAALEGFYGYVNQPDYGVFWHDYHFLSHRLPKRKRELPGGNDLYPQYKVSTENNLFGYTYQEKMKSLMIDPSFYLQRIKLDAQISGATFQRKKFGSLQEVLSLKENVIINCTGLGAKDLFNDDKLLPVQGQLTLLLPQPEINYSYVAVDPNEFYYMFPRKGAIILGGTTIRNTYSTKPDEALSRKMVSAHANLASRL</sequence>
<feature type="domain" description="FAD dependent oxidoreductase" evidence="9">
    <location>
        <begin position="100"/>
        <end position="352"/>
    </location>
</feature>
<dbReference type="InterPro" id="IPR023209">
    <property type="entry name" value="DAO"/>
</dbReference>
<dbReference type="PROSITE" id="PS51257">
    <property type="entry name" value="PROKAR_LIPOPROTEIN"/>
    <property type="match status" value="1"/>
</dbReference>
<evidence type="ECO:0000256" key="5">
    <source>
        <dbReference type="ARBA" id="ARBA00023002"/>
    </source>
</evidence>
<reference evidence="10 11" key="1">
    <citation type="submission" date="2024-04" db="EMBL/GenBank/DDBJ databases">
        <title>Draft genome sequence of Sessilibacter corallicola NBRC 116591.</title>
        <authorList>
            <person name="Miyakawa T."/>
            <person name="Kusuya Y."/>
            <person name="Miura T."/>
        </authorList>
    </citation>
    <scope>NUCLEOTIDE SEQUENCE [LARGE SCALE GENOMIC DNA]</scope>
    <source>
        <strain evidence="10 11">KU-00831-HH</strain>
    </source>
</reference>
<gene>
    <name evidence="10" type="ORF">NBRC116591_17110</name>
</gene>
<evidence type="ECO:0000259" key="9">
    <source>
        <dbReference type="Pfam" id="PF01266"/>
    </source>
</evidence>
<name>A0ABQ0A8C8_9GAMM</name>
<dbReference type="Pfam" id="PF01266">
    <property type="entry name" value="DAO"/>
    <property type="match status" value="1"/>
</dbReference>
<evidence type="ECO:0000256" key="6">
    <source>
        <dbReference type="ARBA" id="ARBA00039101"/>
    </source>
</evidence>
<evidence type="ECO:0000256" key="3">
    <source>
        <dbReference type="ARBA" id="ARBA00022630"/>
    </source>
</evidence>
<keyword evidence="4" id="KW-0274">FAD</keyword>
<dbReference type="RefSeq" id="WP_353302562.1">
    <property type="nucleotide sequence ID" value="NZ_BAABWN010000005.1"/>
</dbReference>
<dbReference type="EMBL" id="BAABWN010000005">
    <property type="protein sequence ID" value="GAA6167900.1"/>
    <property type="molecule type" value="Genomic_DNA"/>
</dbReference>
<evidence type="ECO:0000256" key="7">
    <source>
        <dbReference type="ARBA" id="ARBA00039751"/>
    </source>
</evidence>
<dbReference type="PANTHER" id="PTHR11530:SF11">
    <property type="entry name" value="D-ASPARTATE OXIDASE"/>
    <property type="match status" value="1"/>
</dbReference>
<dbReference type="PANTHER" id="PTHR11530">
    <property type="entry name" value="D-AMINO ACID OXIDASE"/>
    <property type="match status" value="1"/>
</dbReference>
<protein>
    <recommendedName>
        <fullName evidence="7">D-amino-acid oxidase</fullName>
        <ecNumber evidence="6">1.4.3.3</ecNumber>
    </recommendedName>
</protein>
<keyword evidence="5" id="KW-0560">Oxidoreductase</keyword>
<evidence type="ECO:0000256" key="4">
    <source>
        <dbReference type="ARBA" id="ARBA00022827"/>
    </source>
</evidence>
<comment type="catalytic activity">
    <reaction evidence="8">
        <text>a D-alpha-amino acid + O2 + H2O = a 2-oxocarboxylate + H2O2 + NH4(+)</text>
        <dbReference type="Rhea" id="RHEA:21816"/>
        <dbReference type="ChEBI" id="CHEBI:15377"/>
        <dbReference type="ChEBI" id="CHEBI:15379"/>
        <dbReference type="ChEBI" id="CHEBI:16240"/>
        <dbReference type="ChEBI" id="CHEBI:28938"/>
        <dbReference type="ChEBI" id="CHEBI:35179"/>
        <dbReference type="ChEBI" id="CHEBI:59871"/>
        <dbReference type="EC" id="1.4.3.3"/>
    </reaction>
    <physiologicalReaction direction="left-to-right" evidence="8">
        <dbReference type="Rhea" id="RHEA:21817"/>
    </physiologicalReaction>
</comment>
<dbReference type="EC" id="1.4.3.3" evidence="6"/>
<comment type="caution">
    <text evidence="10">The sequence shown here is derived from an EMBL/GenBank/DDBJ whole genome shotgun (WGS) entry which is preliminary data.</text>
</comment>
<accession>A0ABQ0A8C8</accession>
<dbReference type="Gene3D" id="3.40.50.720">
    <property type="entry name" value="NAD(P)-binding Rossmann-like Domain"/>
    <property type="match status" value="2"/>
</dbReference>
<evidence type="ECO:0000256" key="8">
    <source>
        <dbReference type="ARBA" id="ARBA00049547"/>
    </source>
</evidence>